<dbReference type="GO" id="GO:0016020">
    <property type="term" value="C:membrane"/>
    <property type="evidence" value="ECO:0007669"/>
    <property type="project" value="UniProtKB-SubCell"/>
</dbReference>
<dbReference type="Gene3D" id="1.20.1250.20">
    <property type="entry name" value="MFS general substrate transporter like domains"/>
    <property type="match status" value="2"/>
</dbReference>
<dbReference type="InterPro" id="IPR020846">
    <property type="entry name" value="MFS_dom"/>
</dbReference>
<dbReference type="InterPro" id="IPR036259">
    <property type="entry name" value="MFS_trans_sf"/>
</dbReference>
<feature type="transmembrane region" description="Helical" evidence="6">
    <location>
        <begin position="45"/>
        <end position="66"/>
    </location>
</feature>
<accession>A0A560FHB9</accession>
<dbReference type="SUPFAM" id="SSF103473">
    <property type="entry name" value="MFS general substrate transporter"/>
    <property type="match status" value="1"/>
</dbReference>
<evidence type="ECO:0000256" key="1">
    <source>
        <dbReference type="ARBA" id="ARBA00004141"/>
    </source>
</evidence>
<dbReference type="Pfam" id="PF07690">
    <property type="entry name" value="MFS_1"/>
    <property type="match status" value="1"/>
</dbReference>
<comment type="subcellular location">
    <subcellularLocation>
        <location evidence="1">Membrane</location>
        <topology evidence="1">Multi-pass membrane protein</topology>
    </subcellularLocation>
</comment>
<dbReference type="PANTHER" id="PTHR43791">
    <property type="entry name" value="PERMEASE-RELATED"/>
    <property type="match status" value="1"/>
</dbReference>
<evidence type="ECO:0000256" key="6">
    <source>
        <dbReference type="SAM" id="Phobius"/>
    </source>
</evidence>
<gene>
    <name evidence="8" type="ORF">FBZ88_12092</name>
</gene>
<dbReference type="RefSeq" id="WP_186464581.1">
    <property type="nucleotide sequence ID" value="NZ_VITO01000020.1"/>
</dbReference>
<dbReference type="GO" id="GO:0022857">
    <property type="term" value="F:transmembrane transporter activity"/>
    <property type="evidence" value="ECO:0007669"/>
    <property type="project" value="InterPro"/>
</dbReference>
<keyword evidence="9" id="KW-1185">Reference proteome</keyword>
<proteinExistence type="predicted"/>
<evidence type="ECO:0000313" key="9">
    <source>
        <dbReference type="Proteomes" id="UP000316545"/>
    </source>
</evidence>
<feature type="domain" description="Major facilitator superfamily (MFS) profile" evidence="7">
    <location>
        <begin position="8"/>
        <end position="410"/>
    </location>
</feature>
<feature type="transmembrane region" description="Helical" evidence="6">
    <location>
        <begin position="230"/>
        <end position="251"/>
    </location>
</feature>
<keyword evidence="4 6" id="KW-1133">Transmembrane helix</keyword>
<protein>
    <submittedName>
        <fullName evidence="8">ACS family tartrate transporter-like MFS transporter</fullName>
    </submittedName>
</protein>
<dbReference type="Proteomes" id="UP000316545">
    <property type="component" value="Unassembled WGS sequence"/>
</dbReference>
<keyword evidence="2" id="KW-0813">Transport</keyword>
<keyword evidence="3 6" id="KW-0812">Transmembrane</keyword>
<feature type="transmembrane region" description="Helical" evidence="6">
    <location>
        <begin position="98"/>
        <end position="121"/>
    </location>
</feature>
<feature type="transmembrane region" description="Helical" evidence="6">
    <location>
        <begin position="386"/>
        <end position="408"/>
    </location>
</feature>
<evidence type="ECO:0000313" key="8">
    <source>
        <dbReference type="EMBL" id="TWB21006.1"/>
    </source>
</evidence>
<reference evidence="8 9" key="1">
    <citation type="submission" date="2019-06" db="EMBL/GenBank/DDBJ databases">
        <title>Genomic Encyclopedia of Type Strains, Phase IV (KMG-V): Genome sequencing to study the core and pangenomes of soil and plant-associated prokaryotes.</title>
        <authorList>
            <person name="Whitman W."/>
        </authorList>
    </citation>
    <scope>NUCLEOTIDE SEQUENCE [LARGE SCALE GENOMIC DNA]</scope>
    <source>
        <strain evidence="8 9">BR 11865</strain>
    </source>
</reference>
<dbReference type="InterPro" id="IPR011701">
    <property type="entry name" value="MFS"/>
</dbReference>
<evidence type="ECO:0000259" key="7">
    <source>
        <dbReference type="PROSITE" id="PS50850"/>
    </source>
</evidence>
<feature type="transmembrane region" description="Helical" evidence="6">
    <location>
        <begin position="294"/>
        <end position="314"/>
    </location>
</feature>
<feature type="transmembrane region" description="Helical" evidence="6">
    <location>
        <begin position="320"/>
        <end position="340"/>
    </location>
</feature>
<evidence type="ECO:0000256" key="4">
    <source>
        <dbReference type="ARBA" id="ARBA00022989"/>
    </source>
</evidence>
<feature type="transmembrane region" description="Helical" evidence="6">
    <location>
        <begin position="166"/>
        <end position="188"/>
    </location>
</feature>
<dbReference type="CDD" id="cd17319">
    <property type="entry name" value="MFS_ExuT_GudP_like"/>
    <property type="match status" value="1"/>
</dbReference>
<feature type="transmembrane region" description="Helical" evidence="6">
    <location>
        <begin position="133"/>
        <end position="154"/>
    </location>
</feature>
<dbReference type="AlphaFoldDB" id="A0A560FHB9"/>
<dbReference type="FunFam" id="1.20.1250.20:FF:000018">
    <property type="entry name" value="MFS transporter permease"/>
    <property type="match status" value="1"/>
</dbReference>
<feature type="transmembrane region" description="Helical" evidence="6">
    <location>
        <begin position="73"/>
        <end position="92"/>
    </location>
</feature>
<feature type="transmembrane region" description="Helical" evidence="6">
    <location>
        <begin position="352"/>
        <end position="374"/>
    </location>
</feature>
<feature type="transmembrane region" description="Helical" evidence="6">
    <location>
        <begin position="263"/>
        <end position="282"/>
    </location>
</feature>
<keyword evidence="5 6" id="KW-0472">Membrane</keyword>
<sequence>MRRVSARLIPFLGLCFFVASLDRTNISVAALTMNEALGLSAQKFGLGVGAFYVTYVLFSVPSNLVLSRLGARIWLAVLLITWGIVSTMMAAVRDGGGLIIARLALGAAEAGLFPGVVFFALRWFPSTHRARFTALFVACGVAAAAIGPLISVPLLRLENVLGLHGWQWLFIIEGLPAVLLGLSCLHFLTDNPAQASWLSREESTWLIEKIEEERQAINEETNLPILGTPILWMLVLSAGVEIGTSCLGYWLPTVLKGMDFTNAMVGLLASCFGLCGMVGMYLWSRRSDRRQERLWHLAIPLLMSGLGLVVAGSVLSHVALALPAMCMAVIGVTSAAPILWAMPEQYLPPRNVAAGIALINSVGNIAGIVSPAAVGTVRDLTGDFHLALIASGAPMVLGALCIPFMALSQSRRLVPRPR</sequence>
<evidence type="ECO:0000256" key="5">
    <source>
        <dbReference type="ARBA" id="ARBA00023136"/>
    </source>
</evidence>
<dbReference type="EMBL" id="VITO01000020">
    <property type="protein sequence ID" value="TWB21006.1"/>
    <property type="molecule type" value="Genomic_DNA"/>
</dbReference>
<dbReference type="PANTHER" id="PTHR43791:SF36">
    <property type="entry name" value="TRANSPORTER, PUTATIVE (AFU_ORTHOLOGUE AFUA_6G08340)-RELATED"/>
    <property type="match status" value="1"/>
</dbReference>
<name>A0A560FHB9_9PROT</name>
<evidence type="ECO:0000256" key="2">
    <source>
        <dbReference type="ARBA" id="ARBA00022448"/>
    </source>
</evidence>
<evidence type="ECO:0000256" key="3">
    <source>
        <dbReference type="ARBA" id="ARBA00022692"/>
    </source>
</evidence>
<dbReference type="PROSITE" id="PS50850">
    <property type="entry name" value="MFS"/>
    <property type="match status" value="1"/>
</dbReference>
<comment type="caution">
    <text evidence="8">The sequence shown here is derived from an EMBL/GenBank/DDBJ whole genome shotgun (WGS) entry which is preliminary data.</text>
</comment>
<organism evidence="8 9">
    <name type="scientific">Nitrospirillum amazonense</name>
    <dbReference type="NCBI Taxonomy" id="28077"/>
    <lineage>
        <taxon>Bacteria</taxon>
        <taxon>Pseudomonadati</taxon>
        <taxon>Pseudomonadota</taxon>
        <taxon>Alphaproteobacteria</taxon>
        <taxon>Rhodospirillales</taxon>
        <taxon>Azospirillaceae</taxon>
        <taxon>Nitrospirillum</taxon>
    </lineage>
</organism>